<organism evidence="5 6">
    <name type="scientific">Mycena metata</name>
    <dbReference type="NCBI Taxonomy" id="1033252"/>
    <lineage>
        <taxon>Eukaryota</taxon>
        <taxon>Fungi</taxon>
        <taxon>Dikarya</taxon>
        <taxon>Basidiomycota</taxon>
        <taxon>Agaricomycotina</taxon>
        <taxon>Agaricomycetes</taxon>
        <taxon>Agaricomycetidae</taxon>
        <taxon>Agaricales</taxon>
        <taxon>Marasmiineae</taxon>
        <taxon>Mycenaceae</taxon>
        <taxon>Mycena</taxon>
    </lineage>
</organism>
<feature type="region of interest" description="Disordered" evidence="3">
    <location>
        <begin position="199"/>
        <end position="229"/>
    </location>
</feature>
<feature type="domain" description="K Homology" evidence="4">
    <location>
        <begin position="558"/>
        <end position="630"/>
    </location>
</feature>
<feature type="compositionally biased region" description="Low complexity" evidence="3">
    <location>
        <begin position="50"/>
        <end position="61"/>
    </location>
</feature>
<dbReference type="PROSITE" id="PS50084">
    <property type="entry name" value="KH_TYPE_1"/>
    <property type="match status" value="8"/>
</dbReference>
<feature type="domain" description="K Homology" evidence="4">
    <location>
        <begin position="885"/>
        <end position="963"/>
    </location>
</feature>
<feature type="compositionally biased region" description="Basic residues" evidence="3">
    <location>
        <begin position="690"/>
        <end position="701"/>
    </location>
</feature>
<keyword evidence="2" id="KW-0694">RNA-binding</keyword>
<dbReference type="InterPro" id="IPR004087">
    <property type="entry name" value="KH_dom"/>
</dbReference>
<evidence type="ECO:0000256" key="1">
    <source>
        <dbReference type="ARBA" id="ARBA00022737"/>
    </source>
</evidence>
<dbReference type="AlphaFoldDB" id="A0AAD7IQE2"/>
<dbReference type="Proteomes" id="UP001215598">
    <property type="component" value="Unassembled WGS sequence"/>
</dbReference>
<evidence type="ECO:0000256" key="3">
    <source>
        <dbReference type="SAM" id="MobiDB-lite"/>
    </source>
</evidence>
<dbReference type="Gene3D" id="3.30.1370.10">
    <property type="entry name" value="K Homology domain, type 1"/>
    <property type="match status" value="9"/>
</dbReference>
<gene>
    <name evidence="5" type="ORF">B0H16DRAFT_1375643</name>
</gene>
<proteinExistence type="predicted"/>
<evidence type="ECO:0000259" key="4">
    <source>
        <dbReference type="SMART" id="SM00322"/>
    </source>
</evidence>
<comment type="caution">
    <text evidence="5">The sequence shown here is derived from an EMBL/GenBank/DDBJ whole genome shotgun (WGS) entry which is preliminary data.</text>
</comment>
<dbReference type="CDD" id="cd00105">
    <property type="entry name" value="KH-I"/>
    <property type="match status" value="3"/>
</dbReference>
<accession>A0AAD7IQE2</accession>
<dbReference type="SUPFAM" id="SSF54791">
    <property type="entry name" value="Eukaryotic type KH-domain (KH-domain type I)"/>
    <property type="match status" value="9"/>
</dbReference>
<dbReference type="EMBL" id="JARKIB010000077">
    <property type="protein sequence ID" value="KAJ7747359.1"/>
    <property type="molecule type" value="Genomic_DNA"/>
</dbReference>
<sequence>MALSAADLQRRHNLDGAPDPFPSLTESPQQQQQQQQRAPRNPPQELDTDSQSAFPSLASAAPPVASAAPKAAWAAARAKPAVKQTPVFADSFTISSMDLSNAGKDGKSATLGEVMKQVMAKYKVKLEASANQKTRQTSFHMKAESQKELDKAKRSLLALLSPVITLTINAPASTIASIIGPKGATLKQIRDQTSVRVDIPPRSTLAPNGNGHVNGKVTPSGDDEDDEPTVPVTLTGPQPLAYEAQAMLNQIISSKTSKSTQRVRDIPSHILPFVVARKAIFQAAAEPEQVGLTLNAPEREVTVTGEREAVGRVINSIKSTIEHYSSNLTSLKIQLPKRQHRLLVGKAVDEIVGKTQCVVVVAKADEPSDEVTVWGQSNDLSVGLAAVFEKANSQYIHEFPLPGPITLSKQLLTYMTRIGYPKTLSAAHPGVAVYAPEPSVVEKASILNIDIIGNKADVDGVVRQVSELIGKLIGATQEVPVDWLVHRFITGKNAKKLKQFHEAHNVQVFFPPESAEQSTVLLVYDPLSANASPSPDEKKRHLEEVAKEILKLAKDAADVKSETIAVEKRWHDAVVGKGGTTLNAIIGEDKTLSIKVGGDASDPSGEDVIVVRGASGDVDRAVKEILSIVENAKNDEIVNSYSTEFDVEREFVGRIVGAQGAGVNKLRDQLGVRVDVSDEVDEKEKEAGGKKKKSAVHQKSKVKITGRKENVEEAKKRILAQIERLADEISEVLKIPSQYHSSLIGQSGKYAIRLEDKYSVKITFPRQSAENGEGKTREVLKADEVLVKGGKKGVAGAKSELLDAVEFEKESNNILKFTVPNRAVARILGRGGASINEIKDATDAQIDVDKAADDSTMTNISVRGTKKAVAAAKAAILAIADQVTEETTAVVVVESKFHRTLIGAGGQGLKDLVKNCGGPSDPKLQAGLIRFPRQGDAASDEVRLRGEPKLVAKLKAELEKTVATLRDRVVLAIEIPAGQHRALIGRGGQHLNKLQDDTGAQVQFPGSRSYNQVGEAENVADFKDVDAANIVKVSGPRASCEKAIEELKKQVKPATVEGPSTTVTVPLKFHHVISQQGGFFRTLRAYGVHVDQSAQPQKSAVPPQPSANGSTARIDETEDEASVKWEITENYQDAEEGESTWTLKAKDQTGLDRAEKQVKEAIEHAERMSHVGFLTLPDRTMFPRIVGTKGANVARLRSETGADITVSRENSTIVVIGSEKDILAAKEAITRMTSAPSGGRPPRRNQD</sequence>
<feature type="domain" description="K Homology" evidence="4">
    <location>
        <begin position="727"/>
        <end position="806"/>
    </location>
</feature>
<feature type="domain" description="K Homology" evidence="4">
    <location>
        <begin position="1168"/>
        <end position="1234"/>
    </location>
</feature>
<evidence type="ECO:0000313" key="5">
    <source>
        <dbReference type="EMBL" id="KAJ7747359.1"/>
    </source>
</evidence>
<dbReference type="Pfam" id="PF00013">
    <property type="entry name" value="KH_1"/>
    <property type="match status" value="7"/>
</dbReference>
<protein>
    <recommendedName>
        <fullName evidence="4">K Homology domain-containing protein</fullName>
    </recommendedName>
</protein>
<dbReference type="InterPro" id="IPR004088">
    <property type="entry name" value="KH_dom_type_1"/>
</dbReference>
<dbReference type="InterPro" id="IPR036612">
    <property type="entry name" value="KH_dom_type_1_sf"/>
</dbReference>
<feature type="region of interest" description="Disordered" evidence="3">
    <location>
        <begin position="1091"/>
        <end position="1120"/>
    </location>
</feature>
<feature type="domain" description="K Homology" evidence="4">
    <location>
        <begin position="327"/>
        <end position="392"/>
    </location>
</feature>
<feature type="domain" description="K Homology" evidence="4">
    <location>
        <begin position="811"/>
        <end position="881"/>
    </location>
</feature>
<dbReference type="SMART" id="SM00322">
    <property type="entry name" value="KH"/>
    <property type="match status" value="10"/>
</dbReference>
<dbReference type="GO" id="GO:0003723">
    <property type="term" value="F:RNA binding"/>
    <property type="evidence" value="ECO:0007669"/>
    <property type="project" value="UniProtKB-UniRule"/>
</dbReference>
<evidence type="ECO:0000256" key="2">
    <source>
        <dbReference type="PROSITE-ProRule" id="PRU00117"/>
    </source>
</evidence>
<evidence type="ECO:0000313" key="6">
    <source>
        <dbReference type="Proteomes" id="UP001215598"/>
    </source>
</evidence>
<feature type="domain" description="K Homology" evidence="4">
    <location>
        <begin position="162"/>
        <end position="253"/>
    </location>
</feature>
<name>A0AAD7IQE2_9AGAR</name>
<dbReference type="CDD" id="cd22448">
    <property type="entry name" value="KH-I_ScSCP160_rpt3"/>
    <property type="match status" value="1"/>
</dbReference>
<feature type="region of interest" description="Disordered" evidence="3">
    <location>
        <begin position="1"/>
        <end position="61"/>
    </location>
</feature>
<keyword evidence="6" id="KW-1185">Reference proteome</keyword>
<feature type="domain" description="K Homology" evidence="4">
    <location>
        <begin position="473"/>
        <end position="554"/>
    </location>
</feature>
<feature type="region of interest" description="Disordered" evidence="3">
    <location>
        <begin position="682"/>
        <end position="701"/>
    </location>
</feature>
<feature type="domain" description="K Homology" evidence="4">
    <location>
        <begin position="967"/>
        <end position="1052"/>
    </location>
</feature>
<keyword evidence="1" id="KW-0677">Repeat</keyword>
<reference evidence="5" key="1">
    <citation type="submission" date="2023-03" db="EMBL/GenBank/DDBJ databases">
        <title>Massive genome expansion in bonnet fungi (Mycena s.s.) driven by repeated elements and novel gene families across ecological guilds.</title>
        <authorList>
            <consortium name="Lawrence Berkeley National Laboratory"/>
            <person name="Harder C.B."/>
            <person name="Miyauchi S."/>
            <person name="Viragh M."/>
            <person name="Kuo A."/>
            <person name="Thoen E."/>
            <person name="Andreopoulos B."/>
            <person name="Lu D."/>
            <person name="Skrede I."/>
            <person name="Drula E."/>
            <person name="Henrissat B."/>
            <person name="Morin E."/>
            <person name="Kohler A."/>
            <person name="Barry K."/>
            <person name="LaButti K."/>
            <person name="Morin E."/>
            <person name="Salamov A."/>
            <person name="Lipzen A."/>
            <person name="Mereny Z."/>
            <person name="Hegedus B."/>
            <person name="Baldrian P."/>
            <person name="Stursova M."/>
            <person name="Weitz H."/>
            <person name="Taylor A."/>
            <person name="Grigoriev I.V."/>
            <person name="Nagy L.G."/>
            <person name="Martin F."/>
            <person name="Kauserud H."/>
        </authorList>
    </citation>
    <scope>NUCLEOTIDE SEQUENCE</scope>
    <source>
        <strain evidence="5">CBHHK182m</strain>
    </source>
</reference>
<dbReference type="PANTHER" id="PTHR10288">
    <property type="entry name" value="KH DOMAIN CONTAINING RNA BINDING PROTEIN"/>
    <property type="match status" value="1"/>
</dbReference>
<feature type="domain" description="K Homology" evidence="4">
    <location>
        <begin position="639"/>
        <end position="723"/>
    </location>
</feature>